<dbReference type="KEGG" id="rhoz:GXP67_18815"/>
<accession>A0A6C0GKP6</accession>
<protein>
    <submittedName>
        <fullName evidence="1">Uncharacterized protein</fullName>
    </submittedName>
</protein>
<sequence>MYHKNTAAGWSFSGKKVTFLVLKYRKRTLWHFSFDFKQRLRGEVGKFFVIAYQMLVIIIATSQCNGEPV</sequence>
<dbReference type="EMBL" id="CP048222">
    <property type="protein sequence ID" value="QHT68549.1"/>
    <property type="molecule type" value="Genomic_DNA"/>
</dbReference>
<organism evidence="1 2">
    <name type="scientific">Rhodocytophaga rosea</name>
    <dbReference type="NCBI Taxonomy" id="2704465"/>
    <lineage>
        <taxon>Bacteria</taxon>
        <taxon>Pseudomonadati</taxon>
        <taxon>Bacteroidota</taxon>
        <taxon>Cytophagia</taxon>
        <taxon>Cytophagales</taxon>
        <taxon>Rhodocytophagaceae</taxon>
        <taxon>Rhodocytophaga</taxon>
    </lineage>
</organism>
<proteinExistence type="predicted"/>
<dbReference type="Proteomes" id="UP000480178">
    <property type="component" value="Chromosome"/>
</dbReference>
<gene>
    <name evidence="1" type="ORF">GXP67_18815</name>
</gene>
<evidence type="ECO:0000313" key="1">
    <source>
        <dbReference type="EMBL" id="QHT68549.1"/>
    </source>
</evidence>
<dbReference type="AlphaFoldDB" id="A0A6C0GKP6"/>
<evidence type="ECO:0000313" key="2">
    <source>
        <dbReference type="Proteomes" id="UP000480178"/>
    </source>
</evidence>
<reference evidence="1 2" key="1">
    <citation type="submission" date="2020-01" db="EMBL/GenBank/DDBJ databases">
        <authorList>
            <person name="Kim M.K."/>
        </authorList>
    </citation>
    <scope>NUCLEOTIDE SEQUENCE [LARGE SCALE GENOMIC DNA]</scope>
    <source>
        <strain evidence="1 2">172606-1</strain>
    </source>
</reference>
<keyword evidence="2" id="KW-1185">Reference proteome</keyword>
<name>A0A6C0GKP6_9BACT</name>
<dbReference type="RefSeq" id="WP_162444560.1">
    <property type="nucleotide sequence ID" value="NZ_CP048222.1"/>
</dbReference>